<evidence type="ECO:0008006" key="3">
    <source>
        <dbReference type="Google" id="ProtNLM"/>
    </source>
</evidence>
<dbReference type="Proteomes" id="UP001081283">
    <property type="component" value="Unassembled WGS sequence"/>
</dbReference>
<comment type="caution">
    <text evidence="1">The sequence shown here is derived from an EMBL/GenBank/DDBJ whole genome shotgun (WGS) entry which is preliminary data.</text>
</comment>
<gene>
    <name evidence="1" type="ORF">OEG82_09125</name>
</gene>
<dbReference type="EMBL" id="JAOVZQ010000001">
    <property type="protein sequence ID" value="MCY0094183.1"/>
    <property type="molecule type" value="Genomic_DNA"/>
</dbReference>
<evidence type="ECO:0000313" key="2">
    <source>
        <dbReference type="Proteomes" id="UP001081283"/>
    </source>
</evidence>
<sequence length="185" mass="19221">MSNSLLRFIPALIGAAVIAGCTSTDPRAVLGGGGQQPAIDQATNAPVVQGTCPQVILREGTAYYTRYAKGGEGDATKVMHQASISDTTRQCRISGDQMIITVVASGRVVAGPAGKPGTVEVPVRIAVVEGDTVLYSELQKQPVNLLEGMPAEQFIFTNDSVAFPAASSQTAKLYVGIDPGPYNTP</sequence>
<evidence type="ECO:0000313" key="1">
    <source>
        <dbReference type="EMBL" id="MCY0094183.1"/>
    </source>
</evidence>
<name>A0ABT3YE80_9HYPH</name>
<protein>
    <recommendedName>
        <fullName evidence="3">Lipoprotein</fullName>
    </recommendedName>
</protein>
<reference evidence="1" key="1">
    <citation type="submission" date="2022-10" db="EMBL/GenBank/DDBJ databases">
        <title>Hoeflea sp. J2-29, isolated from marine algae.</title>
        <authorList>
            <person name="Kristyanto S."/>
            <person name="Kim J.M."/>
            <person name="Jeon C.O."/>
        </authorList>
    </citation>
    <scope>NUCLEOTIDE SEQUENCE</scope>
    <source>
        <strain evidence="1">J2-29</strain>
    </source>
</reference>
<proteinExistence type="predicted"/>
<keyword evidence="2" id="KW-1185">Reference proteome</keyword>
<accession>A0ABT3YE80</accession>
<dbReference type="RefSeq" id="WP_267612125.1">
    <property type="nucleotide sequence ID" value="NZ_JAOVZQ010000001.1"/>
</dbReference>
<dbReference type="PROSITE" id="PS51257">
    <property type="entry name" value="PROKAR_LIPOPROTEIN"/>
    <property type="match status" value="1"/>
</dbReference>
<organism evidence="1 2">
    <name type="scientific">Hoeflea ulvae</name>
    <dbReference type="NCBI Taxonomy" id="2983764"/>
    <lineage>
        <taxon>Bacteria</taxon>
        <taxon>Pseudomonadati</taxon>
        <taxon>Pseudomonadota</taxon>
        <taxon>Alphaproteobacteria</taxon>
        <taxon>Hyphomicrobiales</taxon>
        <taxon>Rhizobiaceae</taxon>
        <taxon>Hoeflea</taxon>
    </lineage>
</organism>